<name>A0A8K0HPL2_9ROSA</name>
<dbReference type="Proteomes" id="UP000796880">
    <property type="component" value="Unassembled WGS sequence"/>
</dbReference>
<dbReference type="InterPro" id="IPR050942">
    <property type="entry name" value="F-box_BR-signaling"/>
</dbReference>
<dbReference type="AlphaFoldDB" id="A0A8K0HPL2"/>
<accession>A0A8K0HPL2</accession>
<organism evidence="2 3">
    <name type="scientific">Rhamnella rubrinervis</name>
    <dbReference type="NCBI Taxonomy" id="2594499"/>
    <lineage>
        <taxon>Eukaryota</taxon>
        <taxon>Viridiplantae</taxon>
        <taxon>Streptophyta</taxon>
        <taxon>Embryophyta</taxon>
        <taxon>Tracheophyta</taxon>
        <taxon>Spermatophyta</taxon>
        <taxon>Magnoliopsida</taxon>
        <taxon>eudicotyledons</taxon>
        <taxon>Gunneridae</taxon>
        <taxon>Pentapetalae</taxon>
        <taxon>rosids</taxon>
        <taxon>fabids</taxon>
        <taxon>Rosales</taxon>
        <taxon>Rhamnaceae</taxon>
        <taxon>rhamnoid group</taxon>
        <taxon>Rhamneae</taxon>
        <taxon>Rhamnella</taxon>
    </lineage>
</organism>
<keyword evidence="3" id="KW-1185">Reference proteome</keyword>
<dbReference type="OrthoDB" id="1068419at2759"/>
<dbReference type="Pfam" id="PF03478">
    <property type="entry name" value="Beta-prop_KIB1-4"/>
    <property type="match status" value="1"/>
</dbReference>
<comment type="caution">
    <text evidence="2">The sequence shown here is derived from an EMBL/GenBank/DDBJ whole genome shotgun (WGS) entry which is preliminary data.</text>
</comment>
<dbReference type="PANTHER" id="PTHR44259">
    <property type="entry name" value="OS07G0183000 PROTEIN-RELATED"/>
    <property type="match status" value="1"/>
</dbReference>
<dbReference type="InterPro" id="IPR005174">
    <property type="entry name" value="KIB1-4_b-propeller"/>
</dbReference>
<proteinExistence type="predicted"/>
<evidence type="ECO:0000259" key="1">
    <source>
        <dbReference type="Pfam" id="PF03478"/>
    </source>
</evidence>
<dbReference type="PANTHER" id="PTHR44259:SF15">
    <property type="entry name" value="F-BOX PROTEIN KIB2-RELATED"/>
    <property type="match status" value="1"/>
</dbReference>
<protein>
    <recommendedName>
        <fullName evidence="1">KIB1-4 beta-propeller domain-containing protein</fullName>
    </recommendedName>
</protein>
<gene>
    <name evidence="2" type="ORF">FNV43_RR01420</name>
</gene>
<evidence type="ECO:0000313" key="3">
    <source>
        <dbReference type="Proteomes" id="UP000796880"/>
    </source>
</evidence>
<dbReference type="EMBL" id="VOIH02000001">
    <property type="protein sequence ID" value="KAF3456766.1"/>
    <property type="molecule type" value="Genomic_DNA"/>
</dbReference>
<sequence>MIGSDRTDEYHHCRFLNLAENAKNGGRVYKLKNVFKGITCKRYVKVVGSAYGWVAILDIYEEPVLVNPFTGAQIRIDADFVMYSSMNFFRKIVLTSDPSVVNMDFSLAVLYGCQHSLAFYRHKDNQWTWPCSSSYFDIICHNGHIYGLSKIYTVDVWDFHSNLPTKVVEVMDLELVTFKSMAKRNLVPASVTNSQIIMKYYLVESLGELLIVKRILLHRSASLLGTNRTIGFVICRLDLETEQGLVILQTLPDRALFVGDKEATSISTRDFPELQENSVYFKDDSLGIYSLKEDKASTIGNLKDELKERFAYWIVPNPCVVQNGNSKSEKEEQ</sequence>
<reference evidence="2" key="1">
    <citation type="submission" date="2020-03" db="EMBL/GenBank/DDBJ databases">
        <title>A high-quality chromosome-level genome assembly of a woody plant with both climbing and erect habits, Rhamnella rubrinervis.</title>
        <authorList>
            <person name="Lu Z."/>
            <person name="Yang Y."/>
            <person name="Zhu X."/>
            <person name="Sun Y."/>
        </authorList>
    </citation>
    <scope>NUCLEOTIDE SEQUENCE</scope>
    <source>
        <strain evidence="2">BYM</strain>
        <tissue evidence="2">Leaf</tissue>
    </source>
</reference>
<feature type="domain" description="KIB1-4 beta-propeller" evidence="1">
    <location>
        <begin position="43"/>
        <end position="289"/>
    </location>
</feature>
<evidence type="ECO:0000313" key="2">
    <source>
        <dbReference type="EMBL" id="KAF3456766.1"/>
    </source>
</evidence>